<dbReference type="AlphaFoldDB" id="A0A2P6VRN6"/>
<evidence type="ECO:0000256" key="16">
    <source>
        <dbReference type="ARBA" id="ARBA00034438"/>
    </source>
</evidence>
<dbReference type="EC" id="2.3.2.36" evidence="17"/>
<proteinExistence type="inferred from homology"/>
<evidence type="ECO:0000256" key="1">
    <source>
        <dbReference type="ARBA" id="ARBA00004585"/>
    </source>
</evidence>
<evidence type="ECO:0000256" key="6">
    <source>
        <dbReference type="ARBA" id="ARBA00022692"/>
    </source>
</evidence>
<dbReference type="Gene3D" id="3.30.40.10">
    <property type="entry name" value="Zinc/RING finger domain, C3HC4 (zinc finger)"/>
    <property type="match status" value="1"/>
</dbReference>
<dbReference type="InterPro" id="IPR017907">
    <property type="entry name" value="Znf_RING_CS"/>
</dbReference>
<keyword evidence="22" id="KW-1185">Reference proteome</keyword>
<evidence type="ECO:0000256" key="13">
    <source>
        <dbReference type="ARBA" id="ARBA00023136"/>
    </source>
</evidence>
<gene>
    <name evidence="21" type="primary">g512</name>
    <name evidence="21" type="ORF">C2E20_0512</name>
</gene>
<evidence type="ECO:0000256" key="10">
    <source>
        <dbReference type="ARBA" id="ARBA00022833"/>
    </source>
</evidence>
<organism evidence="21 22">
    <name type="scientific">Micractinium conductrix</name>
    <dbReference type="NCBI Taxonomy" id="554055"/>
    <lineage>
        <taxon>Eukaryota</taxon>
        <taxon>Viridiplantae</taxon>
        <taxon>Chlorophyta</taxon>
        <taxon>core chlorophytes</taxon>
        <taxon>Trebouxiophyceae</taxon>
        <taxon>Chlorellales</taxon>
        <taxon>Chlorellaceae</taxon>
        <taxon>Chlorella clade</taxon>
        <taxon>Micractinium</taxon>
    </lineage>
</organism>
<comment type="caution">
    <text evidence="21">The sequence shown here is derived from an EMBL/GenBank/DDBJ whole genome shotgun (WGS) entry which is preliminary data.</text>
</comment>
<dbReference type="Pfam" id="PF04757">
    <property type="entry name" value="Pex2_Pex12"/>
    <property type="match status" value="1"/>
</dbReference>
<keyword evidence="6" id="KW-0812">Transmembrane</keyword>
<keyword evidence="5" id="KW-0808">Transferase</keyword>
<dbReference type="InterPro" id="IPR001841">
    <property type="entry name" value="Znf_RING"/>
</dbReference>
<keyword evidence="10" id="KW-0862">Zinc</keyword>
<dbReference type="GO" id="GO:0016558">
    <property type="term" value="P:protein import into peroxisome matrix"/>
    <property type="evidence" value="ECO:0007669"/>
    <property type="project" value="InterPro"/>
</dbReference>
<evidence type="ECO:0000256" key="8">
    <source>
        <dbReference type="ARBA" id="ARBA00022771"/>
    </source>
</evidence>
<dbReference type="InterPro" id="IPR025654">
    <property type="entry name" value="PEX2/10"/>
</dbReference>
<evidence type="ECO:0000256" key="11">
    <source>
        <dbReference type="ARBA" id="ARBA00022927"/>
    </source>
</evidence>
<keyword evidence="11" id="KW-0653">Protein transport</keyword>
<evidence type="ECO:0000256" key="4">
    <source>
        <dbReference type="ARBA" id="ARBA00022448"/>
    </source>
</evidence>
<feature type="region of interest" description="Disordered" evidence="19">
    <location>
        <begin position="333"/>
        <end position="364"/>
    </location>
</feature>
<accession>A0A2P6VRN6</accession>
<evidence type="ECO:0000256" key="9">
    <source>
        <dbReference type="ARBA" id="ARBA00022786"/>
    </source>
</evidence>
<evidence type="ECO:0000313" key="21">
    <source>
        <dbReference type="EMBL" id="PSC76742.1"/>
    </source>
</evidence>
<dbReference type="PROSITE" id="PS00518">
    <property type="entry name" value="ZF_RING_1"/>
    <property type="match status" value="1"/>
</dbReference>
<dbReference type="GO" id="GO:0061630">
    <property type="term" value="F:ubiquitin protein ligase activity"/>
    <property type="evidence" value="ECO:0007669"/>
    <property type="project" value="UniProtKB-EC"/>
</dbReference>
<dbReference type="InterPro" id="IPR018957">
    <property type="entry name" value="Znf_C3HC4_RING-type"/>
</dbReference>
<feature type="domain" description="RING-type" evidence="20">
    <location>
        <begin position="275"/>
        <end position="316"/>
    </location>
</feature>
<dbReference type="Pfam" id="PF00097">
    <property type="entry name" value="zf-C3HC4"/>
    <property type="match status" value="1"/>
</dbReference>
<dbReference type="Proteomes" id="UP000239649">
    <property type="component" value="Unassembled WGS sequence"/>
</dbReference>
<dbReference type="SUPFAM" id="SSF57850">
    <property type="entry name" value="RING/U-box"/>
    <property type="match status" value="1"/>
</dbReference>
<evidence type="ECO:0000256" key="18">
    <source>
        <dbReference type="PROSITE-ProRule" id="PRU00175"/>
    </source>
</evidence>
<sequence length="364" mass="37767">MLREQFLRAFALFRPAAVARLQPELTLLLDLLIFRFSILEGRPLPGMALMNLRHRNEAAVAAAGRRRQGGADAAAAAVAGAAAGTGAAAAATAAAPGSSDFAGGGRSGVEGPGLSGAQRWLYCGGAVLLRYAWARLGVHAAAAHWGDASRGGWRLLSWAALRRVESGYRLASLLNFLAFLRWGRYRSLLERALRARLVYAQPSAARAISFEYLNRQLVWSELSELLLFLLPLLNVQALKHALRSYLPRLPILSAGLAGGGGGAVGGGGAGDRQPCGICNAAEVLQPYVAVPCGHAFCYYCLRSHCLADPTYSCPLCLRRVDAMQPCLPAAAAAADGDEPAADGSGGGEAARGSGGSGSGSKGSG</sequence>
<reference evidence="21 22" key="1">
    <citation type="journal article" date="2018" name="Plant J.">
        <title>Genome sequences of Chlorella sorokiniana UTEX 1602 and Micractinium conductrix SAG 241.80: implications to maltose excretion by a green alga.</title>
        <authorList>
            <person name="Arriola M.B."/>
            <person name="Velmurugan N."/>
            <person name="Zhang Y."/>
            <person name="Plunkett M.H."/>
            <person name="Hondzo H."/>
            <person name="Barney B.M."/>
        </authorList>
    </citation>
    <scope>NUCLEOTIDE SEQUENCE [LARGE SCALE GENOMIC DNA]</scope>
    <source>
        <strain evidence="21 22">SAG 241.80</strain>
    </source>
</reference>
<evidence type="ECO:0000259" key="20">
    <source>
        <dbReference type="PROSITE" id="PS50089"/>
    </source>
</evidence>
<dbReference type="OrthoDB" id="1701437at2759"/>
<name>A0A2P6VRN6_9CHLO</name>
<evidence type="ECO:0000256" key="3">
    <source>
        <dbReference type="ARBA" id="ARBA00008704"/>
    </source>
</evidence>
<evidence type="ECO:0000256" key="17">
    <source>
        <dbReference type="ARBA" id="ARBA00034523"/>
    </source>
</evidence>
<evidence type="ECO:0000256" key="15">
    <source>
        <dbReference type="ARBA" id="ARBA00032511"/>
    </source>
</evidence>
<evidence type="ECO:0000256" key="5">
    <source>
        <dbReference type="ARBA" id="ARBA00022679"/>
    </source>
</evidence>
<dbReference type="PANTHER" id="PTHR48178">
    <property type="entry name" value="PEROXISOME BIOGENESIS FACTOR 2"/>
    <property type="match status" value="1"/>
</dbReference>
<evidence type="ECO:0000256" key="7">
    <source>
        <dbReference type="ARBA" id="ARBA00022723"/>
    </source>
</evidence>
<dbReference type="InterPro" id="IPR006845">
    <property type="entry name" value="Pex_N"/>
</dbReference>
<keyword evidence="4" id="KW-0813">Transport</keyword>
<comment type="catalytic activity">
    <reaction evidence="16">
        <text>[E2 ubiquitin-conjugating enzyme]-S-ubiquitinyl-L-cysteine + [acceptor protein]-L-cysteine = [E2 ubiquitin-conjugating enzyme]-L-cysteine + [acceptor protein]-S-ubiquitinyl-L-cysteine.</text>
        <dbReference type="EC" id="2.3.2.36"/>
    </reaction>
</comment>
<evidence type="ECO:0000256" key="14">
    <source>
        <dbReference type="ARBA" id="ARBA00023140"/>
    </source>
</evidence>
<dbReference type="STRING" id="554055.A0A2P6VRN6"/>
<keyword evidence="7" id="KW-0479">Metal-binding</keyword>
<dbReference type="PANTHER" id="PTHR48178:SF1">
    <property type="entry name" value="PEROXISOME BIOGENESIS FACTOR 2"/>
    <property type="match status" value="1"/>
</dbReference>
<comment type="similarity">
    <text evidence="3">Belongs to the pex2/pex10/pex12 family.</text>
</comment>
<dbReference type="InterPro" id="IPR013083">
    <property type="entry name" value="Znf_RING/FYVE/PHD"/>
</dbReference>
<evidence type="ECO:0000256" key="2">
    <source>
        <dbReference type="ARBA" id="ARBA00004906"/>
    </source>
</evidence>
<evidence type="ECO:0000256" key="12">
    <source>
        <dbReference type="ARBA" id="ARBA00022989"/>
    </source>
</evidence>
<dbReference type="GO" id="GO:0005778">
    <property type="term" value="C:peroxisomal membrane"/>
    <property type="evidence" value="ECO:0007669"/>
    <property type="project" value="UniProtKB-SubCell"/>
</dbReference>
<dbReference type="SMART" id="SM00184">
    <property type="entry name" value="RING"/>
    <property type="match status" value="1"/>
</dbReference>
<keyword evidence="13" id="KW-0472">Membrane</keyword>
<protein>
    <recommendedName>
        <fullName evidence="17">RING-type E3 ubiquitin transferase (cysteine targeting)</fullName>
        <ecNumber evidence="17">2.3.2.36</ecNumber>
    </recommendedName>
    <alternativeName>
        <fullName evidence="15">Peroxin-2</fullName>
    </alternativeName>
</protein>
<feature type="compositionally biased region" description="Gly residues" evidence="19">
    <location>
        <begin position="343"/>
        <end position="364"/>
    </location>
</feature>
<keyword evidence="12" id="KW-1133">Transmembrane helix</keyword>
<dbReference type="EMBL" id="LHPF02000001">
    <property type="protein sequence ID" value="PSC76742.1"/>
    <property type="molecule type" value="Genomic_DNA"/>
</dbReference>
<keyword evidence="9" id="KW-0833">Ubl conjugation pathway</keyword>
<evidence type="ECO:0000313" key="22">
    <source>
        <dbReference type="Proteomes" id="UP000239649"/>
    </source>
</evidence>
<keyword evidence="14" id="KW-0576">Peroxisome</keyword>
<dbReference type="PROSITE" id="PS50089">
    <property type="entry name" value="ZF_RING_2"/>
    <property type="match status" value="1"/>
</dbReference>
<keyword evidence="8 18" id="KW-0863">Zinc-finger</keyword>
<comment type="pathway">
    <text evidence="2">Protein modification; protein ubiquitination.</text>
</comment>
<comment type="subcellular location">
    <subcellularLocation>
        <location evidence="1">Peroxisome membrane</location>
        <topology evidence="1">Multi-pass membrane protein</topology>
    </subcellularLocation>
</comment>
<evidence type="ECO:0000256" key="19">
    <source>
        <dbReference type="SAM" id="MobiDB-lite"/>
    </source>
</evidence>
<dbReference type="GO" id="GO:0008270">
    <property type="term" value="F:zinc ion binding"/>
    <property type="evidence" value="ECO:0007669"/>
    <property type="project" value="UniProtKB-KW"/>
</dbReference>